<reference evidence="11" key="1">
    <citation type="journal article" date="2021" name="Open Biol.">
        <title>Shared evolutionary footprints suggest mitochondrial oxidative damage underlies multiple complex I losses in fungi.</title>
        <authorList>
            <person name="Schikora-Tamarit M.A."/>
            <person name="Marcet-Houben M."/>
            <person name="Nosek J."/>
            <person name="Gabaldon T."/>
        </authorList>
    </citation>
    <scope>NUCLEOTIDE SEQUENCE</scope>
    <source>
        <strain evidence="11">CBS6341</strain>
    </source>
</reference>
<evidence type="ECO:0000256" key="8">
    <source>
        <dbReference type="ARBA" id="ARBA00023326"/>
    </source>
</evidence>
<dbReference type="Gene3D" id="2.70.98.30">
    <property type="entry name" value="Golgi alpha-mannosidase II, domain 4"/>
    <property type="match status" value="1"/>
</dbReference>
<evidence type="ECO:0000256" key="2">
    <source>
        <dbReference type="ARBA" id="ARBA00010730"/>
    </source>
</evidence>
<dbReference type="GO" id="GO:0009986">
    <property type="term" value="C:cell surface"/>
    <property type="evidence" value="ECO:0007669"/>
    <property type="project" value="TreeGrafter"/>
</dbReference>
<evidence type="ECO:0000256" key="1">
    <source>
        <dbReference type="ARBA" id="ARBA00000382"/>
    </source>
</evidence>
<dbReference type="Pfam" id="PF17652">
    <property type="entry name" value="Glyco_hydro81C"/>
    <property type="match status" value="1"/>
</dbReference>
<dbReference type="Pfam" id="PF03639">
    <property type="entry name" value="Glyco_hydro_81"/>
    <property type="match status" value="1"/>
</dbReference>
<accession>A0A9P8PY78</accession>
<comment type="catalytic activity">
    <reaction evidence="1">
        <text>Hydrolysis of (1-&gt;3)-beta-D-glucosidic linkages in (1-&gt;3)-beta-D-glucans.</text>
        <dbReference type="EC" id="3.2.1.39"/>
    </reaction>
</comment>
<organism evidence="11 12">
    <name type="scientific">Wickerhamomyces mucosus</name>
    <dbReference type="NCBI Taxonomy" id="1378264"/>
    <lineage>
        <taxon>Eukaryota</taxon>
        <taxon>Fungi</taxon>
        <taxon>Dikarya</taxon>
        <taxon>Ascomycota</taxon>
        <taxon>Saccharomycotina</taxon>
        <taxon>Saccharomycetes</taxon>
        <taxon>Phaffomycetales</taxon>
        <taxon>Wickerhamomycetaceae</taxon>
        <taxon>Wickerhamomyces</taxon>
    </lineage>
</organism>
<evidence type="ECO:0000313" key="11">
    <source>
        <dbReference type="EMBL" id="KAH3679464.1"/>
    </source>
</evidence>
<dbReference type="OrthoDB" id="4473401at2759"/>
<dbReference type="PANTHER" id="PTHR31983">
    <property type="entry name" value="ENDO-1,3(4)-BETA-GLUCANASE 1"/>
    <property type="match status" value="1"/>
</dbReference>
<gene>
    <name evidence="11" type="ORF">WICMUC_000954</name>
</gene>
<protein>
    <recommendedName>
        <fullName evidence="3">glucan endo-1,3-beta-D-glucosidase</fullName>
        <ecNumber evidence="3">3.2.1.39</ecNumber>
    </recommendedName>
</protein>
<comment type="similarity">
    <text evidence="2">Belongs to the glycosyl hydrolase 81 family.</text>
</comment>
<dbReference type="Gene3D" id="1.20.5.420">
    <property type="entry name" value="Immunoglobulin FC, subunit C"/>
    <property type="match status" value="1"/>
</dbReference>
<dbReference type="InterPro" id="IPR005200">
    <property type="entry name" value="Endo-beta-glucanase"/>
</dbReference>
<keyword evidence="5" id="KW-0119">Carbohydrate metabolism</keyword>
<dbReference type="GO" id="GO:0042973">
    <property type="term" value="F:glucan endo-1,3-beta-D-glucosidase activity"/>
    <property type="evidence" value="ECO:0007669"/>
    <property type="project" value="UniProtKB-EC"/>
</dbReference>
<evidence type="ECO:0000256" key="6">
    <source>
        <dbReference type="ARBA" id="ARBA00023295"/>
    </source>
</evidence>
<name>A0A9P8PY78_9ASCO</name>
<evidence type="ECO:0000259" key="9">
    <source>
        <dbReference type="Pfam" id="PF03639"/>
    </source>
</evidence>
<dbReference type="InterPro" id="IPR040451">
    <property type="entry name" value="GH81_N"/>
</dbReference>
<evidence type="ECO:0000256" key="3">
    <source>
        <dbReference type="ARBA" id="ARBA00012780"/>
    </source>
</evidence>
<evidence type="ECO:0000313" key="12">
    <source>
        <dbReference type="Proteomes" id="UP000769528"/>
    </source>
</evidence>
<keyword evidence="7" id="KW-0961">Cell wall biogenesis/degradation</keyword>
<proteinExistence type="inferred from homology"/>
<dbReference type="PANTHER" id="PTHR31983:SF0">
    <property type="entry name" value="GLUCAN ENDO-1,3-BETA-D-GLUCOSIDASE 2"/>
    <property type="match status" value="1"/>
</dbReference>
<dbReference type="PROSITE" id="PS52008">
    <property type="entry name" value="GH81"/>
    <property type="match status" value="1"/>
</dbReference>
<reference evidence="11" key="2">
    <citation type="submission" date="2021-01" db="EMBL/GenBank/DDBJ databases">
        <authorList>
            <person name="Schikora-Tamarit M.A."/>
        </authorList>
    </citation>
    <scope>NUCLEOTIDE SEQUENCE</scope>
    <source>
        <strain evidence="11">CBS6341</strain>
    </source>
</reference>
<sequence length="765" mass="85393">MYDRPRYPTPYEISHQSKIHNDYFDSRETSASQYESDTSNLIQSFNKLSPNEQEIDCNIDDDFNSYNNIFASSISTNHPLPVFSKSSHPISVPSTVKNSSKPIGTNKFYGNILLDTQTLPVWTHPYSVWFSKDVGYEGLATCQNSKSSRTFGPDPNASNSQYFYSQVGVKQIILGSLDFNSSTTIGLENIKHLSTDIVIQSSCYGRLVCPTVQGQGFITGIYYNLTPKLTSVVGFKEINLETSPRQGIKKYKILLQNNDTWLLYITIPREETLNLDLKNGNTIVAGNPVNGVVFQLSANDDAAFDKVAGSYPTSATLNGFTSGSSGVYSINYSVSGSSNNGTTVLYALPHHIDTFTRDMDSLKTNIKLETTTKGTAIAYLTNKLKFKLSVPADISLDPYSSIAGASIRYSKSAIDSIRNASLVEVNHDILNLSNVDSMYTSGKILAKYSWVLYVTHYVLKDHDLTTTLLEKLKIAIERFSNNKQQVPLSYDQTWKGIVSTADFSGDFGNSYYNDHHFHYGYHVMASAITAKVDAELGGSFLNTIKDWVNDLVRDIATPSDDDEYFPAFRSFDWYNGHSWAKGLFSSGDGKDEESSSEDYNSWFATKIWGEVIGDTALTQRSLLQLGIMKNSVNHYFLYSNNNTTEPSKIIGNKVSGILFENKIDHTTYFGNSIQYIQMIHAIPISSISSYIRNPSFVQEEWKQKLESVVDNVTDGWKGIIYLNLALYDPKSSFEFFNSPSFSDNYLDNGQSKTWSLAYSGAFGSS</sequence>
<dbReference type="EMBL" id="JAEUBF010000309">
    <property type="protein sequence ID" value="KAH3679464.1"/>
    <property type="molecule type" value="Genomic_DNA"/>
</dbReference>
<keyword evidence="12" id="KW-1185">Reference proteome</keyword>
<dbReference type="GO" id="GO:0000272">
    <property type="term" value="P:polysaccharide catabolic process"/>
    <property type="evidence" value="ECO:0007669"/>
    <property type="project" value="UniProtKB-KW"/>
</dbReference>
<dbReference type="InterPro" id="IPR040720">
    <property type="entry name" value="GH81_C"/>
</dbReference>
<evidence type="ECO:0000256" key="7">
    <source>
        <dbReference type="ARBA" id="ARBA00023316"/>
    </source>
</evidence>
<dbReference type="Gene3D" id="1.10.287.1170">
    <property type="entry name" value="glycoside hydrolase family 81 endo-[beta] glucanase"/>
    <property type="match status" value="1"/>
</dbReference>
<keyword evidence="8" id="KW-0624">Polysaccharide degradation</keyword>
<keyword evidence="6" id="KW-0326">Glycosidase</keyword>
<dbReference type="EC" id="3.2.1.39" evidence="3"/>
<evidence type="ECO:0000256" key="5">
    <source>
        <dbReference type="ARBA" id="ARBA00023277"/>
    </source>
</evidence>
<evidence type="ECO:0000259" key="10">
    <source>
        <dbReference type="Pfam" id="PF17652"/>
    </source>
</evidence>
<dbReference type="AlphaFoldDB" id="A0A9P8PY78"/>
<dbReference type="Proteomes" id="UP000769528">
    <property type="component" value="Unassembled WGS sequence"/>
</dbReference>
<feature type="domain" description="Glycosyl hydrolase family 81 N-terminal" evidence="9">
    <location>
        <begin position="88"/>
        <end position="401"/>
    </location>
</feature>
<comment type="caution">
    <text evidence="11">The sequence shown here is derived from an EMBL/GenBank/DDBJ whole genome shotgun (WGS) entry which is preliminary data.</text>
</comment>
<dbReference type="GO" id="GO:0071555">
    <property type="term" value="P:cell wall organization"/>
    <property type="evidence" value="ECO:0007669"/>
    <property type="project" value="UniProtKB-KW"/>
</dbReference>
<feature type="domain" description="Glycosyl hydrolase family 81 C-terminal" evidence="10">
    <location>
        <begin position="409"/>
        <end position="756"/>
    </location>
</feature>
<dbReference type="GO" id="GO:0052861">
    <property type="term" value="F:endo-1,3(4)-beta-glucanase activity"/>
    <property type="evidence" value="ECO:0007669"/>
    <property type="project" value="InterPro"/>
</dbReference>
<keyword evidence="4" id="KW-0378">Hydrolase</keyword>
<evidence type="ECO:0000256" key="4">
    <source>
        <dbReference type="ARBA" id="ARBA00022801"/>
    </source>
</evidence>